<dbReference type="InterPro" id="IPR050216">
    <property type="entry name" value="LRR_domain-containing"/>
</dbReference>
<dbReference type="OrthoDB" id="8856529at2"/>
<dbReference type="Gene3D" id="3.80.10.10">
    <property type="entry name" value="Ribonuclease Inhibitor"/>
    <property type="match status" value="1"/>
</dbReference>
<evidence type="ECO:0000313" key="5">
    <source>
        <dbReference type="Proteomes" id="UP000294887"/>
    </source>
</evidence>
<name>A0A4V2P8W7_9GAMM</name>
<organism evidence="4 5">
    <name type="scientific">Cocleimonas flava</name>
    <dbReference type="NCBI Taxonomy" id="634765"/>
    <lineage>
        <taxon>Bacteria</taxon>
        <taxon>Pseudomonadati</taxon>
        <taxon>Pseudomonadota</taxon>
        <taxon>Gammaproteobacteria</taxon>
        <taxon>Thiotrichales</taxon>
        <taxon>Thiotrichaceae</taxon>
        <taxon>Cocleimonas</taxon>
    </lineage>
</organism>
<dbReference type="Pfam" id="PF09234">
    <property type="entry name" value="DUF1963"/>
    <property type="match status" value="1"/>
</dbReference>
<dbReference type="SMART" id="SM00364">
    <property type="entry name" value="LRR_BAC"/>
    <property type="match status" value="4"/>
</dbReference>
<evidence type="ECO:0000256" key="3">
    <source>
        <dbReference type="SAM" id="Coils"/>
    </source>
</evidence>
<dbReference type="InterPro" id="IPR003591">
    <property type="entry name" value="Leu-rich_rpt_typical-subtyp"/>
</dbReference>
<dbReference type="InterPro" id="IPR001611">
    <property type="entry name" value="Leu-rich_rpt"/>
</dbReference>
<evidence type="ECO:0000256" key="2">
    <source>
        <dbReference type="ARBA" id="ARBA00022737"/>
    </source>
</evidence>
<dbReference type="InterPro" id="IPR032675">
    <property type="entry name" value="LRR_dom_sf"/>
</dbReference>
<keyword evidence="3" id="KW-0175">Coiled coil</keyword>
<dbReference type="InterPro" id="IPR015315">
    <property type="entry name" value="DUF1963"/>
</dbReference>
<proteinExistence type="predicted"/>
<dbReference type="Proteomes" id="UP000294887">
    <property type="component" value="Unassembled WGS sequence"/>
</dbReference>
<dbReference type="Pfam" id="PF13855">
    <property type="entry name" value="LRR_8"/>
    <property type="match status" value="1"/>
</dbReference>
<keyword evidence="2" id="KW-0677">Repeat</keyword>
<dbReference type="SUPFAM" id="SSF52058">
    <property type="entry name" value="L domain-like"/>
    <property type="match status" value="1"/>
</dbReference>
<dbReference type="PANTHER" id="PTHR48051:SF1">
    <property type="entry name" value="RAS SUPPRESSOR PROTEIN 1"/>
    <property type="match status" value="1"/>
</dbReference>
<accession>A0A4V2P8W7</accession>
<dbReference type="SMART" id="SM00369">
    <property type="entry name" value="LRR_TYP"/>
    <property type="match status" value="3"/>
</dbReference>
<evidence type="ECO:0000256" key="1">
    <source>
        <dbReference type="ARBA" id="ARBA00022614"/>
    </source>
</evidence>
<feature type="coiled-coil region" evidence="3">
    <location>
        <begin position="165"/>
        <end position="192"/>
    </location>
</feature>
<keyword evidence="5" id="KW-1185">Reference proteome</keyword>
<dbReference type="PROSITE" id="PS51450">
    <property type="entry name" value="LRR"/>
    <property type="match status" value="2"/>
</dbReference>
<evidence type="ECO:0000313" key="4">
    <source>
        <dbReference type="EMBL" id="TCJ87345.1"/>
    </source>
</evidence>
<reference evidence="4 5" key="1">
    <citation type="submission" date="2019-03" db="EMBL/GenBank/DDBJ databases">
        <title>Genomic Encyclopedia of Type Strains, Phase IV (KMG-IV): sequencing the most valuable type-strain genomes for metagenomic binning, comparative biology and taxonomic classification.</title>
        <authorList>
            <person name="Goeker M."/>
        </authorList>
    </citation>
    <scope>NUCLEOTIDE SEQUENCE [LARGE SCALE GENOMIC DNA]</scope>
    <source>
        <strain evidence="4 5">DSM 24830</strain>
    </source>
</reference>
<sequence length="870" mass="99931">MKRIETLSFDVSYDELFSENKISFGDVILTNPDESFELQLPQMIITLDEFSKLSEIEGLEAFKSTDVSLDTDTVEALIQAYYKLKRYNIVESTIEKIEVEGKTCYLQKAISSIQHQEEELRFFHLFATVCIDDQYILDLTADCELSVRDTYEPLFLNILKDIHYKGHYSDHCAELEQQIADYEEKTTSLNIDNINNMSVLDVMDIPEFCIPDDGNEVFEVGEFAFKLDSENSVFQISDFSHTFGVKIHLPGKNDKHFQRAVESQLLNEHIDYFGFDIELKQVFENNIPTGVFEFEEGKSNAPLFLHLYCRGFEYSLDFFGRLELKEGWLGLNGYLKPPYANTPLFQVRVYCKIDAEQLDWTNYTFSYAESLQANPDDVRYLYIEKPDFVELPKEVLAFTQLKTLTILGNYNYADQENSYSPLNEIPKSIANFKQLASLSISNTCIKKLPDSIGELSNLNRLQLTNNLLESIPESLMQLPALEHLYLNHNHLTHLPDEISLPGLKQISFSRNRLTTLPKALALQPQLNKIEIEYNCFTHLPEGLNSIENIVLELPEKQRLLDYDYKGADGKGTVDTNDSLFLASNDKQLLQQLQSAITNTVFEKHQQALQDVALKAVCLQTTEADDYSILGNTRFGGKPDLPEGMAYPEFESSYYERMCGWQFIAQLNCADLVDYQAYLPRTGMLYFFLEDQESFVCKVIYSDTTKLQSAKDLDIDDDYIGDDGGIYAPFEATETTMISLPHFYRNDPLFKETTLENFYASKEVDEYHKIQDELSKKLGVKGIYQSWNDCYYADSHHAINTYVFTQNESPQEHAALIKKGKLEDWVILLKVYSDNNCGFCFWDAGEISFVIHKSDLAKCDFSNVVCMLETS</sequence>
<comment type="caution">
    <text evidence="4">The sequence shown here is derived from an EMBL/GenBank/DDBJ whole genome shotgun (WGS) entry which is preliminary data.</text>
</comment>
<dbReference type="AlphaFoldDB" id="A0A4V2P8W7"/>
<dbReference type="InterPro" id="IPR035948">
    <property type="entry name" value="YwqG-like_sf"/>
</dbReference>
<dbReference type="Gene3D" id="2.30.320.10">
    <property type="entry name" value="YwqG-like"/>
    <property type="match status" value="1"/>
</dbReference>
<protein>
    <submittedName>
        <fullName evidence="4">Leucine rich repeat (LRR) protein</fullName>
    </submittedName>
</protein>
<dbReference type="EMBL" id="SMFQ01000003">
    <property type="protein sequence ID" value="TCJ87345.1"/>
    <property type="molecule type" value="Genomic_DNA"/>
</dbReference>
<gene>
    <name evidence="4" type="ORF">EV695_1855</name>
</gene>
<dbReference type="PANTHER" id="PTHR48051">
    <property type="match status" value="1"/>
</dbReference>
<dbReference type="RefSeq" id="WP_131905633.1">
    <property type="nucleotide sequence ID" value="NZ_BAAAFU010000004.1"/>
</dbReference>
<dbReference type="GO" id="GO:0005737">
    <property type="term" value="C:cytoplasm"/>
    <property type="evidence" value="ECO:0007669"/>
    <property type="project" value="TreeGrafter"/>
</dbReference>
<dbReference type="SUPFAM" id="SSF103032">
    <property type="entry name" value="Hypothetical protein YwqG"/>
    <property type="match status" value="1"/>
</dbReference>
<keyword evidence="1" id="KW-0433">Leucine-rich repeat</keyword>